<evidence type="ECO:0000313" key="3">
    <source>
        <dbReference type="Proteomes" id="UP000199377"/>
    </source>
</evidence>
<dbReference type="Proteomes" id="UP000199377">
    <property type="component" value="Unassembled WGS sequence"/>
</dbReference>
<accession>A0A1I3NQE8</accession>
<keyword evidence="1" id="KW-1003">Cell membrane</keyword>
<keyword evidence="1" id="KW-0472">Membrane</keyword>
<protein>
    <recommendedName>
        <fullName evidence="1">Putative membrane protein insertion efficiency factor</fullName>
    </recommendedName>
</protein>
<reference evidence="2 3" key="1">
    <citation type="submission" date="2016-10" db="EMBL/GenBank/DDBJ databases">
        <authorList>
            <person name="de Groot N.N."/>
        </authorList>
    </citation>
    <scope>NUCLEOTIDE SEQUENCE [LARGE SCALE GENOMIC DNA]</scope>
    <source>
        <strain evidence="2 3">CGMCC 1.11030</strain>
    </source>
</reference>
<evidence type="ECO:0000256" key="1">
    <source>
        <dbReference type="HAMAP-Rule" id="MF_00386"/>
    </source>
</evidence>
<dbReference type="SMART" id="SM01234">
    <property type="entry name" value="Haemolytic"/>
    <property type="match status" value="1"/>
</dbReference>
<comment type="similarity">
    <text evidence="1">Belongs to the UPF0161 family.</text>
</comment>
<dbReference type="PANTHER" id="PTHR33383:SF1">
    <property type="entry name" value="MEMBRANE PROTEIN INSERTION EFFICIENCY FACTOR-RELATED"/>
    <property type="match status" value="1"/>
</dbReference>
<dbReference type="Pfam" id="PF01809">
    <property type="entry name" value="YidD"/>
    <property type="match status" value="1"/>
</dbReference>
<organism evidence="2 3">
    <name type="scientific">Albimonas pacifica</name>
    <dbReference type="NCBI Taxonomy" id="1114924"/>
    <lineage>
        <taxon>Bacteria</taxon>
        <taxon>Pseudomonadati</taxon>
        <taxon>Pseudomonadota</taxon>
        <taxon>Alphaproteobacteria</taxon>
        <taxon>Rhodobacterales</taxon>
        <taxon>Paracoccaceae</taxon>
        <taxon>Albimonas</taxon>
    </lineage>
</organism>
<evidence type="ECO:0000313" key="2">
    <source>
        <dbReference type="EMBL" id="SFJ11505.1"/>
    </source>
</evidence>
<comment type="function">
    <text evidence="1">Could be involved in insertion of integral membrane proteins into the membrane.</text>
</comment>
<keyword evidence="3" id="KW-1185">Reference proteome</keyword>
<dbReference type="AlphaFoldDB" id="A0A1I3NQE8"/>
<gene>
    <name evidence="2" type="ORF">SAMN05216258_11432</name>
</gene>
<comment type="subcellular location">
    <subcellularLocation>
        <location evidence="1">Cell membrane</location>
        <topology evidence="1">Peripheral membrane protein</topology>
        <orientation evidence="1">Cytoplasmic side</orientation>
    </subcellularLocation>
</comment>
<proteinExistence type="inferred from homology"/>
<dbReference type="HAMAP" id="MF_00386">
    <property type="entry name" value="UPF0161_YidD"/>
    <property type="match status" value="1"/>
</dbReference>
<dbReference type="GO" id="GO:0005886">
    <property type="term" value="C:plasma membrane"/>
    <property type="evidence" value="ECO:0007669"/>
    <property type="project" value="UniProtKB-SubCell"/>
</dbReference>
<dbReference type="PANTHER" id="PTHR33383">
    <property type="entry name" value="MEMBRANE PROTEIN INSERTION EFFICIENCY FACTOR-RELATED"/>
    <property type="match status" value="1"/>
</dbReference>
<dbReference type="NCBIfam" id="TIGR00278">
    <property type="entry name" value="membrane protein insertion efficiency factor YidD"/>
    <property type="match status" value="1"/>
</dbReference>
<dbReference type="InterPro" id="IPR002696">
    <property type="entry name" value="Membr_insert_effic_factor_YidD"/>
</dbReference>
<dbReference type="STRING" id="1114924.SAMN05216258_11432"/>
<sequence length="89" mass="9856">MTGAPRLLGRLLARLLALPVHGYRLFVSPWLGRNCRFAPSCSEYALEALETHGPLRGTWLAARRLLRCHPWGGEGHDPVPPRRDGPPPA</sequence>
<dbReference type="OrthoDB" id="9801753at2"/>
<dbReference type="EMBL" id="FOQH01000014">
    <property type="protein sequence ID" value="SFJ11505.1"/>
    <property type="molecule type" value="Genomic_DNA"/>
</dbReference>
<name>A0A1I3NQE8_9RHOB</name>
<dbReference type="RefSeq" id="WP_092865127.1">
    <property type="nucleotide sequence ID" value="NZ_FOQH01000014.1"/>
</dbReference>